<accession>A0A6C0K4X9</accession>
<dbReference type="EMBL" id="MN740798">
    <property type="protein sequence ID" value="QHU12146.1"/>
    <property type="molecule type" value="Genomic_DNA"/>
</dbReference>
<reference evidence="1" key="1">
    <citation type="journal article" date="2020" name="Nature">
        <title>Giant virus diversity and host interactions through global metagenomics.</title>
        <authorList>
            <person name="Schulz F."/>
            <person name="Roux S."/>
            <person name="Paez-Espino D."/>
            <person name="Jungbluth S."/>
            <person name="Walsh D.A."/>
            <person name="Denef V.J."/>
            <person name="McMahon K.D."/>
            <person name="Konstantinidis K.T."/>
            <person name="Eloe-Fadrosh E.A."/>
            <person name="Kyrpides N.C."/>
            <person name="Woyke T."/>
        </authorList>
    </citation>
    <scope>NUCLEOTIDE SEQUENCE</scope>
    <source>
        <strain evidence="1">GVMAG-S-1101171-110</strain>
    </source>
</reference>
<protein>
    <submittedName>
        <fullName evidence="1">Uncharacterized protein</fullName>
    </submittedName>
</protein>
<name>A0A6C0K4X9_9ZZZZ</name>
<dbReference type="AlphaFoldDB" id="A0A6C0K4X9"/>
<evidence type="ECO:0000313" key="1">
    <source>
        <dbReference type="EMBL" id="QHU12146.1"/>
    </source>
</evidence>
<proteinExistence type="predicted"/>
<organism evidence="1">
    <name type="scientific">viral metagenome</name>
    <dbReference type="NCBI Taxonomy" id="1070528"/>
    <lineage>
        <taxon>unclassified sequences</taxon>
        <taxon>metagenomes</taxon>
        <taxon>organismal metagenomes</taxon>
    </lineage>
</organism>
<sequence length="105" mass="12066">MSPVSSDAKQCPWCYRWCLKDAACNYIFACGLDSNNIFHLHKGCGKSWCWECGKKFCGQYYDVNTGRVLPNARDNHDSTCCKSESFFKEEDYCGGGHNSHCEKRW</sequence>